<gene>
    <name evidence="3" type="ORF">TTHERM_01351060</name>
</gene>
<feature type="chain" id="PRO_5004202395" evidence="1">
    <location>
        <begin position="17"/>
        <end position="143"/>
    </location>
</feature>
<dbReference type="RefSeq" id="XP_001020454.1">
    <property type="nucleotide sequence ID" value="XM_001020454.1"/>
</dbReference>
<feature type="domain" description="Kazal-like" evidence="2">
    <location>
        <begin position="17"/>
        <end position="75"/>
    </location>
</feature>
<accession>Q23UK1</accession>
<dbReference type="InParanoid" id="Q23UK1"/>
<dbReference type="PROSITE" id="PS51465">
    <property type="entry name" value="KAZAL_2"/>
    <property type="match status" value="1"/>
</dbReference>
<dbReference type="Proteomes" id="UP000009168">
    <property type="component" value="Unassembled WGS sequence"/>
</dbReference>
<keyword evidence="1" id="KW-0732">Signal</keyword>
<dbReference type="KEGG" id="tet:TTHERM_01351060"/>
<dbReference type="EMBL" id="GG662624">
    <property type="protein sequence ID" value="EAS00209.1"/>
    <property type="molecule type" value="Genomic_DNA"/>
</dbReference>
<dbReference type="InterPro" id="IPR002350">
    <property type="entry name" value="Kazal_dom"/>
</dbReference>
<dbReference type="HOGENOM" id="CLU_135923_0_0_1"/>
<evidence type="ECO:0000313" key="4">
    <source>
        <dbReference type="Proteomes" id="UP000009168"/>
    </source>
</evidence>
<organism evidence="3 4">
    <name type="scientific">Tetrahymena thermophila (strain SB210)</name>
    <dbReference type="NCBI Taxonomy" id="312017"/>
    <lineage>
        <taxon>Eukaryota</taxon>
        <taxon>Sar</taxon>
        <taxon>Alveolata</taxon>
        <taxon>Ciliophora</taxon>
        <taxon>Intramacronucleata</taxon>
        <taxon>Oligohymenophorea</taxon>
        <taxon>Hymenostomatida</taxon>
        <taxon>Tetrahymenina</taxon>
        <taxon>Tetrahymenidae</taxon>
        <taxon>Tetrahymena</taxon>
    </lineage>
</organism>
<evidence type="ECO:0000259" key="2">
    <source>
        <dbReference type="PROSITE" id="PS51465"/>
    </source>
</evidence>
<feature type="signal peptide" evidence="1">
    <location>
        <begin position="1"/>
        <end position="16"/>
    </location>
</feature>
<dbReference type="GeneID" id="7846321"/>
<dbReference type="AlphaFoldDB" id="Q23UK1"/>
<evidence type="ECO:0000313" key="3">
    <source>
        <dbReference type="EMBL" id="EAS00209.1"/>
    </source>
</evidence>
<keyword evidence="4" id="KW-1185">Reference proteome</keyword>
<evidence type="ECO:0000256" key="1">
    <source>
        <dbReference type="SAM" id="SignalP"/>
    </source>
</evidence>
<protein>
    <submittedName>
        <fullName evidence="3">Kazal-type proteinase inhibitor 1</fullName>
    </submittedName>
</protein>
<proteinExistence type="predicted"/>
<name>Q23UK1_TETTS</name>
<sequence>MKILVLFAAIILLANCQKVELCPEYEKAFKCSSVPQEVCGIKTINGQQVKETFVNSCQACSLGKVEFTVEGKCDEYLEEAQFCSPTDFKIEECAEQDQPQCAWFNEEVKCLVYPCAINSKNRCSGCQVKNVLFTTEGKCPKSI</sequence>
<reference evidence="4" key="1">
    <citation type="journal article" date="2006" name="PLoS Biol.">
        <title>Macronuclear genome sequence of the ciliate Tetrahymena thermophila, a model eukaryote.</title>
        <authorList>
            <person name="Eisen J.A."/>
            <person name="Coyne R.S."/>
            <person name="Wu M."/>
            <person name="Wu D."/>
            <person name="Thiagarajan M."/>
            <person name="Wortman J.R."/>
            <person name="Badger J.H."/>
            <person name="Ren Q."/>
            <person name="Amedeo P."/>
            <person name="Jones K.M."/>
            <person name="Tallon L.J."/>
            <person name="Delcher A.L."/>
            <person name="Salzberg S.L."/>
            <person name="Silva J.C."/>
            <person name="Haas B.J."/>
            <person name="Majoros W.H."/>
            <person name="Farzad M."/>
            <person name="Carlton J.M."/>
            <person name="Smith R.K. Jr."/>
            <person name="Garg J."/>
            <person name="Pearlman R.E."/>
            <person name="Karrer K.M."/>
            <person name="Sun L."/>
            <person name="Manning G."/>
            <person name="Elde N.C."/>
            <person name="Turkewitz A.P."/>
            <person name="Asai D.J."/>
            <person name="Wilkes D.E."/>
            <person name="Wang Y."/>
            <person name="Cai H."/>
            <person name="Collins K."/>
            <person name="Stewart B.A."/>
            <person name="Lee S.R."/>
            <person name="Wilamowska K."/>
            <person name="Weinberg Z."/>
            <person name="Ruzzo W.L."/>
            <person name="Wloga D."/>
            <person name="Gaertig J."/>
            <person name="Frankel J."/>
            <person name="Tsao C.-C."/>
            <person name="Gorovsky M.A."/>
            <person name="Keeling P.J."/>
            <person name="Waller R.F."/>
            <person name="Patron N.J."/>
            <person name="Cherry J.M."/>
            <person name="Stover N.A."/>
            <person name="Krieger C.J."/>
            <person name="del Toro C."/>
            <person name="Ryder H.F."/>
            <person name="Williamson S.C."/>
            <person name="Barbeau R.A."/>
            <person name="Hamilton E.P."/>
            <person name="Orias E."/>
        </authorList>
    </citation>
    <scope>NUCLEOTIDE SEQUENCE [LARGE SCALE GENOMIC DNA]</scope>
    <source>
        <strain evidence="4">SB210</strain>
    </source>
</reference>